<evidence type="ECO:0000256" key="10">
    <source>
        <dbReference type="ARBA" id="ARBA00039918"/>
    </source>
</evidence>
<dbReference type="Proteomes" id="UP000319375">
    <property type="component" value="Unassembled WGS sequence"/>
</dbReference>
<feature type="transmembrane region" description="Helical" evidence="11">
    <location>
        <begin position="327"/>
        <end position="346"/>
    </location>
</feature>
<organism evidence="13 14">
    <name type="scientific">Tsukamurella conjunctivitidis</name>
    <dbReference type="NCBI Taxonomy" id="2592068"/>
    <lineage>
        <taxon>Bacteria</taxon>
        <taxon>Bacillati</taxon>
        <taxon>Actinomycetota</taxon>
        <taxon>Actinomycetes</taxon>
        <taxon>Mycobacteriales</taxon>
        <taxon>Tsukamurellaceae</taxon>
        <taxon>Tsukamurella</taxon>
    </lineage>
</organism>
<sequence length="473" mass="51400">MCMPDNSTTPSVPSPLSIAGLQETEQQHKSKLHKAIAASAMGNFTEWFDYGVYAATTAYLTQAFFPGTLGTLGTLLGFAVSFALRPLGGFVWGPLGDRLGRKVVLATTILLMAGSTALIGVLPTHAQVGVLAPVLLIGLRVVQGFSTGGEYGGAATFMAEYSPDGKRGRYGSFLEFGTMCGFAGGTAFVLLLQQLLTRDEMYDWGWRIPFFVAIPLGFVGWYLRHQLDDTPVFEEMAEEQEHQGSAWQRFVSLLRDYKRPIMIMFGLVIALNIANYTLIAYMPTYLHGTIGMTESDSSILMLIGQVAMALCIPFFGALSDRTGRKPMWWFSLIGLLVMAWPMFWLMGQGFGWAILGFVVLGLLYIPQLSTITATFPAMFPTQVRYAGFAISYNVATAAFGGTAPLVNDAVVENTGWLQFPAFYMMGACVIGLIALPFLQETKGCSIRGTEVPGPDTDATRLAQIEEAKLAQAS</sequence>
<dbReference type="InterPro" id="IPR011701">
    <property type="entry name" value="MFS"/>
</dbReference>
<evidence type="ECO:0000256" key="4">
    <source>
        <dbReference type="ARBA" id="ARBA00022475"/>
    </source>
</evidence>
<evidence type="ECO:0000256" key="6">
    <source>
        <dbReference type="ARBA" id="ARBA00022847"/>
    </source>
</evidence>
<dbReference type="Gene3D" id="1.20.1250.20">
    <property type="entry name" value="MFS general substrate transporter like domains"/>
    <property type="match status" value="2"/>
</dbReference>
<dbReference type="GO" id="GO:0005886">
    <property type="term" value="C:plasma membrane"/>
    <property type="evidence" value="ECO:0007669"/>
    <property type="project" value="UniProtKB-SubCell"/>
</dbReference>
<comment type="subcellular location">
    <subcellularLocation>
        <location evidence="1">Cell membrane</location>
        <topology evidence="1">Multi-pass membrane protein</topology>
    </subcellularLocation>
</comment>
<comment type="caution">
    <text evidence="13">The sequence shown here is derived from an EMBL/GenBank/DDBJ whole genome shotgun (WGS) entry which is preliminary data.</text>
</comment>
<evidence type="ECO:0000313" key="14">
    <source>
        <dbReference type="Proteomes" id="UP000319375"/>
    </source>
</evidence>
<name>A0A5C5RY18_9ACTN</name>
<evidence type="ECO:0000256" key="11">
    <source>
        <dbReference type="SAM" id="Phobius"/>
    </source>
</evidence>
<feature type="transmembrane region" description="Helical" evidence="11">
    <location>
        <begin position="352"/>
        <end position="373"/>
    </location>
</feature>
<proteinExistence type="inferred from homology"/>
<reference evidence="13 14" key="1">
    <citation type="submission" date="2019-06" db="EMBL/GenBank/DDBJ databases">
        <title>Tsukamurella conjunctivitidis sp. nov., Tsukamurella assacharolytica sp. nov. and Tsukamurella sputae sp. nov. isolated from patients with conjunctivitis, bacteraemia (lymphoma) and respiratory infection (sputum) in Hong Kong.</title>
        <authorList>
            <person name="Teng J.L.L."/>
            <person name="Lee H.H."/>
            <person name="Fong J.Y.H."/>
            <person name="Fok K.M.N."/>
            <person name="Lau S.K.P."/>
            <person name="Woo P.C.Y."/>
        </authorList>
    </citation>
    <scope>NUCLEOTIDE SEQUENCE [LARGE SCALE GENOMIC DNA]</scope>
    <source>
        <strain evidence="13 14">HKU72</strain>
    </source>
</reference>
<dbReference type="GO" id="GO:0015293">
    <property type="term" value="F:symporter activity"/>
    <property type="evidence" value="ECO:0007669"/>
    <property type="project" value="UniProtKB-KW"/>
</dbReference>
<keyword evidence="14" id="KW-1185">Reference proteome</keyword>
<keyword evidence="8 11" id="KW-0472">Membrane</keyword>
<dbReference type="PANTHER" id="PTHR43528">
    <property type="entry name" value="ALPHA-KETOGLUTARATE PERMEASE"/>
    <property type="match status" value="1"/>
</dbReference>
<dbReference type="PROSITE" id="PS00217">
    <property type="entry name" value="SUGAR_TRANSPORT_2"/>
    <property type="match status" value="1"/>
</dbReference>
<accession>A0A5C5RY18</accession>
<dbReference type="SUPFAM" id="SSF103473">
    <property type="entry name" value="MFS general substrate transporter"/>
    <property type="match status" value="1"/>
</dbReference>
<comment type="function">
    <text evidence="9">May be a proton symporter involved in the uptake of osmolytes such as proline and glycine betaine.</text>
</comment>
<feature type="transmembrane region" description="Helical" evidence="11">
    <location>
        <begin position="103"/>
        <end position="122"/>
    </location>
</feature>
<evidence type="ECO:0000256" key="2">
    <source>
        <dbReference type="ARBA" id="ARBA00008240"/>
    </source>
</evidence>
<feature type="transmembrane region" description="Helical" evidence="11">
    <location>
        <begin position="299"/>
        <end position="318"/>
    </location>
</feature>
<keyword evidence="3" id="KW-0813">Transport</keyword>
<keyword evidence="6" id="KW-0769">Symport</keyword>
<evidence type="ECO:0000256" key="7">
    <source>
        <dbReference type="ARBA" id="ARBA00022989"/>
    </source>
</evidence>
<feature type="transmembrane region" description="Helical" evidence="11">
    <location>
        <begin position="385"/>
        <end position="405"/>
    </location>
</feature>
<feature type="domain" description="Major facilitator superfamily (MFS) profile" evidence="12">
    <location>
        <begin position="35"/>
        <end position="443"/>
    </location>
</feature>
<dbReference type="FunFam" id="1.20.1250.20:FF:000001">
    <property type="entry name" value="Dicarboxylate MFS transporter"/>
    <property type="match status" value="1"/>
</dbReference>
<dbReference type="Pfam" id="PF07690">
    <property type="entry name" value="MFS_1"/>
    <property type="match status" value="1"/>
</dbReference>
<feature type="transmembrane region" description="Helical" evidence="11">
    <location>
        <begin position="170"/>
        <end position="192"/>
    </location>
</feature>
<dbReference type="PANTHER" id="PTHR43528:SF1">
    <property type="entry name" value="ALPHA-KETOGLUTARATE PERMEASE"/>
    <property type="match status" value="1"/>
</dbReference>
<evidence type="ECO:0000256" key="1">
    <source>
        <dbReference type="ARBA" id="ARBA00004651"/>
    </source>
</evidence>
<dbReference type="InterPro" id="IPR005829">
    <property type="entry name" value="Sugar_transporter_CS"/>
</dbReference>
<dbReference type="InterPro" id="IPR036259">
    <property type="entry name" value="MFS_trans_sf"/>
</dbReference>
<evidence type="ECO:0000259" key="12">
    <source>
        <dbReference type="PROSITE" id="PS50850"/>
    </source>
</evidence>
<evidence type="ECO:0000256" key="5">
    <source>
        <dbReference type="ARBA" id="ARBA00022692"/>
    </source>
</evidence>
<feature type="transmembrane region" description="Helical" evidence="11">
    <location>
        <begin position="204"/>
        <end position="223"/>
    </location>
</feature>
<dbReference type="InterPro" id="IPR020846">
    <property type="entry name" value="MFS_dom"/>
</dbReference>
<feature type="transmembrane region" description="Helical" evidence="11">
    <location>
        <begin position="63"/>
        <end position="83"/>
    </location>
</feature>
<gene>
    <name evidence="13" type="ORF">FK530_21115</name>
</gene>
<evidence type="ECO:0000313" key="13">
    <source>
        <dbReference type="EMBL" id="TWS26911.1"/>
    </source>
</evidence>
<dbReference type="OrthoDB" id="8953821at2"/>
<evidence type="ECO:0000256" key="3">
    <source>
        <dbReference type="ARBA" id="ARBA00022448"/>
    </source>
</evidence>
<dbReference type="AlphaFoldDB" id="A0A5C5RY18"/>
<keyword evidence="7 11" id="KW-1133">Transmembrane helix</keyword>
<feature type="transmembrane region" description="Helical" evidence="11">
    <location>
        <begin position="128"/>
        <end position="149"/>
    </location>
</feature>
<dbReference type="EMBL" id="VIGX01000020">
    <property type="protein sequence ID" value="TWS26911.1"/>
    <property type="molecule type" value="Genomic_DNA"/>
</dbReference>
<protein>
    <recommendedName>
        <fullName evidence="10">Putative proline/betaine transporter</fullName>
    </recommendedName>
</protein>
<evidence type="ECO:0000256" key="9">
    <source>
        <dbReference type="ARBA" id="ARBA00037295"/>
    </source>
</evidence>
<feature type="transmembrane region" description="Helical" evidence="11">
    <location>
        <begin position="261"/>
        <end position="279"/>
    </location>
</feature>
<dbReference type="InterPro" id="IPR051084">
    <property type="entry name" value="H+-coupled_symporters"/>
</dbReference>
<keyword evidence="5 11" id="KW-0812">Transmembrane</keyword>
<evidence type="ECO:0000256" key="8">
    <source>
        <dbReference type="ARBA" id="ARBA00023136"/>
    </source>
</evidence>
<keyword evidence="4" id="KW-1003">Cell membrane</keyword>
<feature type="transmembrane region" description="Helical" evidence="11">
    <location>
        <begin position="417"/>
        <end position="438"/>
    </location>
</feature>
<comment type="similarity">
    <text evidence="2">Belongs to the major facilitator superfamily. Metabolite:H+ Symporter (MHS) family (TC 2.A.1.6) family.</text>
</comment>
<dbReference type="PROSITE" id="PS50850">
    <property type="entry name" value="MFS"/>
    <property type="match status" value="1"/>
</dbReference>